<evidence type="ECO:0000313" key="1">
    <source>
        <dbReference type="EMBL" id="TNN48623.1"/>
    </source>
</evidence>
<evidence type="ECO:0000313" key="2">
    <source>
        <dbReference type="Proteomes" id="UP000314294"/>
    </source>
</evidence>
<name>A0A4Z2G6T4_9TELE</name>
<dbReference type="EMBL" id="SRLO01000688">
    <property type="protein sequence ID" value="TNN48623.1"/>
    <property type="molecule type" value="Genomic_DNA"/>
</dbReference>
<keyword evidence="2" id="KW-1185">Reference proteome</keyword>
<comment type="caution">
    <text evidence="1">The sequence shown here is derived from an EMBL/GenBank/DDBJ whole genome shotgun (WGS) entry which is preliminary data.</text>
</comment>
<gene>
    <name evidence="1" type="ORF">EYF80_041161</name>
</gene>
<proteinExistence type="predicted"/>
<dbReference type="AlphaFoldDB" id="A0A4Z2G6T4"/>
<accession>A0A4Z2G6T4</accession>
<sequence length="152" mass="15809">MVRFNGTMGPGGGVPLRVVGRSLGRRLGPQRVGEHVFGVDAPQTASLVSGPRAGLRRLRGLRGFLRWPGCYGEDGVSELGGLTDCRLRNGRRSLGVAAHDGDAPEHAAAAAAVIVAAHHAALGRRRAAVLGRSRLGARSHFLAGRVVRLSGA</sequence>
<protein>
    <submittedName>
        <fullName evidence="1">Uncharacterized protein</fullName>
    </submittedName>
</protein>
<organism evidence="1 2">
    <name type="scientific">Liparis tanakae</name>
    <name type="common">Tanaka's snailfish</name>
    <dbReference type="NCBI Taxonomy" id="230148"/>
    <lineage>
        <taxon>Eukaryota</taxon>
        <taxon>Metazoa</taxon>
        <taxon>Chordata</taxon>
        <taxon>Craniata</taxon>
        <taxon>Vertebrata</taxon>
        <taxon>Euteleostomi</taxon>
        <taxon>Actinopterygii</taxon>
        <taxon>Neopterygii</taxon>
        <taxon>Teleostei</taxon>
        <taxon>Neoteleostei</taxon>
        <taxon>Acanthomorphata</taxon>
        <taxon>Eupercaria</taxon>
        <taxon>Perciformes</taxon>
        <taxon>Cottioidei</taxon>
        <taxon>Cottales</taxon>
        <taxon>Liparidae</taxon>
        <taxon>Liparis</taxon>
    </lineage>
</organism>
<reference evidence="1 2" key="1">
    <citation type="submission" date="2019-03" db="EMBL/GenBank/DDBJ databases">
        <title>First draft genome of Liparis tanakae, snailfish: a comprehensive survey of snailfish specific genes.</title>
        <authorList>
            <person name="Kim W."/>
            <person name="Song I."/>
            <person name="Jeong J.-H."/>
            <person name="Kim D."/>
            <person name="Kim S."/>
            <person name="Ryu S."/>
            <person name="Song J.Y."/>
            <person name="Lee S.K."/>
        </authorList>
    </citation>
    <scope>NUCLEOTIDE SEQUENCE [LARGE SCALE GENOMIC DNA]</scope>
    <source>
        <tissue evidence="1">Muscle</tissue>
    </source>
</reference>
<dbReference type="Proteomes" id="UP000314294">
    <property type="component" value="Unassembled WGS sequence"/>
</dbReference>